<organism evidence="4">
    <name type="scientific">Capitella teleta</name>
    <name type="common">Polychaete worm</name>
    <dbReference type="NCBI Taxonomy" id="283909"/>
    <lineage>
        <taxon>Eukaryota</taxon>
        <taxon>Metazoa</taxon>
        <taxon>Spiralia</taxon>
        <taxon>Lophotrochozoa</taxon>
        <taxon>Annelida</taxon>
        <taxon>Polychaeta</taxon>
        <taxon>Sedentaria</taxon>
        <taxon>Scolecida</taxon>
        <taxon>Capitellidae</taxon>
        <taxon>Capitella</taxon>
    </lineage>
</organism>
<dbReference type="InterPro" id="IPR027806">
    <property type="entry name" value="HARBI1_dom"/>
</dbReference>
<accession>R7UBQ4</accession>
<dbReference type="OrthoDB" id="6122338at2759"/>
<feature type="non-terminal residue" evidence="4">
    <location>
        <position position="1"/>
    </location>
</feature>
<protein>
    <recommendedName>
        <fullName evidence="3">DDE Tnp4 domain-containing protein</fullName>
    </recommendedName>
</protein>
<keyword evidence="2" id="KW-0479">Metal-binding</keyword>
<dbReference type="GO" id="GO:0046872">
    <property type="term" value="F:metal ion binding"/>
    <property type="evidence" value="ECO:0007669"/>
    <property type="project" value="UniProtKB-KW"/>
</dbReference>
<reference evidence="5" key="3">
    <citation type="submission" date="2015-06" db="UniProtKB">
        <authorList>
            <consortium name="EnsemblMetazoa"/>
        </authorList>
    </citation>
    <scope>IDENTIFICATION</scope>
</reference>
<reference evidence="4 6" key="2">
    <citation type="journal article" date="2013" name="Nature">
        <title>Insights into bilaterian evolution from three spiralian genomes.</title>
        <authorList>
            <person name="Simakov O."/>
            <person name="Marletaz F."/>
            <person name="Cho S.J."/>
            <person name="Edsinger-Gonzales E."/>
            <person name="Havlak P."/>
            <person name="Hellsten U."/>
            <person name="Kuo D.H."/>
            <person name="Larsson T."/>
            <person name="Lv J."/>
            <person name="Arendt D."/>
            <person name="Savage R."/>
            <person name="Osoegawa K."/>
            <person name="de Jong P."/>
            <person name="Grimwood J."/>
            <person name="Chapman J.A."/>
            <person name="Shapiro H."/>
            <person name="Aerts A."/>
            <person name="Otillar R.P."/>
            <person name="Terry A.Y."/>
            <person name="Boore J.L."/>
            <person name="Grigoriev I.V."/>
            <person name="Lindberg D.R."/>
            <person name="Seaver E.C."/>
            <person name="Weisblat D.A."/>
            <person name="Putnam N.H."/>
            <person name="Rokhsar D.S."/>
        </authorList>
    </citation>
    <scope>NUCLEOTIDE SEQUENCE</scope>
    <source>
        <strain evidence="4 6">I ESC-2004</strain>
    </source>
</reference>
<reference evidence="6" key="1">
    <citation type="submission" date="2012-12" db="EMBL/GenBank/DDBJ databases">
        <authorList>
            <person name="Hellsten U."/>
            <person name="Grimwood J."/>
            <person name="Chapman J.A."/>
            <person name="Shapiro H."/>
            <person name="Aerts A."/>
            <person name="Otillar R.P."/>
            <person name="Terry A.Y."/>
            <person name="Boore J.L."/>
            <person name="Simakov O."/>
            <person name="Marletaz F."/>
            <person name="Cho S.-J."/>
            <person name="Edsinger-Gonzales E."/>
            <person name="Havlak P."/>
            <person name="Kuo D.-H."/>
            <person name="Larsson T."/>
            <person name="Lv J."/>
            <person name="Arendt D."/>
            <person name="Savage R."/>
            <person name="Osoegawa K."/>
            <person name="de Jong P."/>
            <person name="Lindberg D.R."/>
            <person name="Seaver E.C."/>
            <person name="Weisblat D.A."/>
            <person name="Putnam N.H."/>
            <person name="Grigoriev I.V."/>
            <person name="Rokhsar D.S."/>
        </authorList>
    </citation>
    <scope>NUCLEOTIDE SEQUENCE</scope>
    <source>
        <strain evidence="6">I ESC-2004</strain>
    </source>
</reference>
<gene>
    <name evidence="4" type="ORF">CAPTEDRAFT_96056</name>
</gene>
<dbReference type="PANTHER" id="PTHR23080:SF133">
    <property type="entry name" value="SI:CH211-262I1.5-RELATED"/>
    <property type="match status" value="1"/>
</dbReference>
<dbReference type="HOGENOM" id="CLU_025643_3_2_1"/>
<name>R7UBQ4_CAPTE</name>
<dbReference type="Pfam" id="PF13359">
    <property type="entry name" value="DDE_Tnp_4"/>
    <property type="match status" value="1"/>
</dbReference>
<dbReference type="Proteomes" id="UP000014760">
    <property type="component" value="Unassembled WGS sequence"/>
</dbReference>
<dbReference type="EMBL" id="KB303198">
    <property type="protein sequence ID" value="ELU03409.1"/>
    <property type="molecule type" value="Genomic_DNA"/>
</dbReference>
<evidence type="ECO:0000313" key="6">
    <source>
        <dbReference type="Proteomes" id="UP000014760"/>
    </source>
</evidence>
<evidence type="ECO:0000313" key="5">
    <source>
        <dbReference type="EnsemblMetazoa" id="CapteP96056"/>
    </source>
</evidence>
<keyword evidence="6" id="KW-1185">Reference proteome</keyword>
<proteinExistence type="predicted"/>
<evidence type="ECO:0000259" key="3">
    <source>
        <dbReference type="Pfam" id="PF13359"/>
    </source>
</evidence>
<dbReference type="EnsemblMetazoa" id="CapteT96056">
    <property type="protein sequence ID" value="CapteP96056"/>
    <property type="gene ID" value="CapteG96056"/>
</dbReference>
<evidence type="ECO:0000256" key="1">
    <source>
        <dbReference type="ARBA" id="ARBA00001968"/>
    </source>
</evidence>
<dbReference type="OMA" id="FREYRIC"/>
<dbReference type="AlphaFoldDB" id="R7UBQ4"/>
<evidence type="ECO:0000256" key="2">
    <source>
        <dbReference type="ARBA" id="ARBA00022723"/>
    </source>
</evidence>
<comment type="cofactor">
    <cofactor evidence="1">
        <name>a divalent metal cation</name>
        <dbReference type="ChEBI" id="CHEBI:60240"/>
    </cofactor>
</comment>
<evidence type="ECO:0000313" key="4">
    <source>
        <dbReference type="EMBL" id="ELU03409.1"/>
    </source>
</evidence>
<dbReference type="EMBL" id="AMQN01008468">
    <property type="status" value="NOT_ANNOTATED_CDS"/>
    <property type="molecule type" value="Genomic_DNA"/>
</dbReference>
<feature type="domain" description="DDE Tnp4" evidence="3">
    <location>
        <begin position="4"/>
        <end position="121"/>
    </location>
</feature>
<dbReference type="PANTHER" id="PTHR23080">
    <property type="entry name" value="THAP DOMAIN PROTEIN"/>
    <property type="match status" value="1"/>
</dbReference>
<sequence>PTILVLNSEMFSHYKSNTTLKCLVGITPWGAVSFVSNLYWGCISDKQITEVSGILDLLSEGDGVMADKGFPLADILATKGCSLVIPHFLAAKGQFSAKENSQNAEITNVRVHVERAIRLYMCPEMDIYTFFYFSIYRC</sequence>